<keyword evidence="3" id="KW-1185">Reference proteome</keyword>
<dbReference type="RefSeq" id="WP_180158216.1">
    <property type="nucleotide sequence ID" value="NZ_JACCEM010000012.1"/>
</dbReference>
<dbReference type="Gene3D" id="3.10.310.50">
    <property type="match status" value="1"/>
</dbReference>
<dbReference type="PANTHER" id="PTHR30373:SF8">
    <property type="entry name" value="BLL7265 PROTEIN"/>
    <property type="match status" value="1"/>
</dbReference>
<evidence type="ECO:0000313" key="2">
    <source>
        <dbReference type="EMBL" id="NYT51539.1"/>
    </source>
</evidence>
<feature type="domain" description="TPM" evidence="1">
    <location>
        <begin position="26"/>
        <end position="141"/>
    </location>
</feature>
<dbReference type="Pfam" id="PF04536">
    <property type="entry name" value="TPM_phosphatase"/>
    <property type="match status" value="1"/>
</dbReference>
<proteinExistence type="predicted"/>
<reference evidence="2 3" key="1">
    <citation type="submission" date="2020-07" db="EMBL/GenBank/DDBJ databases">
        <title>Taxonomic revisions and descriptions of new bacterial species based on genomic comparisons in the high-G+C-content subgroup of the family Alcaligenaceae.</title>
        <authorList>
            <person name="Szabo A."/>
            <person name="Felfoldi T."/>
        </authorList>
    </citation>
    <scope>NUCLEOTIDE SEQUENCE [LARGE SCALE GENOMIC DNA]</scope>
    <source>
        <strain evidence="2 3">LMG 24012</strain>
    </source>
</reference>
<dbReference type="InterPro" id="IPR007621">
    <property type="entry name" value="TPM_dom"/>
</dbReference>
<dbReference type="AlphaFoldDB" id="A0A853G5F5"/>
<protein>
    <submittedName>
        <fullName evidence="2">TPM domain-containing protein</fullName>
    </submittedName>
</protein>
<dbReference type="Proteomes" id="UP000559809">
    <property type="component" value="Unassembled WGS sequence"/>
</dbReference>
<dbReference type="PANTHER" id="PTHR30373">
    <property type="entry name" value="UPF0603 PROTEIN YGCG"/>
    <property type="match status" value="1"/>
</dbReference>
<evidence type="ECO:0000259" key="1">
    <source>
        <dbReference type="Pfam" id="PF04536"/>
    </source>
</evidence>
<comment type="caution">
    <text evidence="2">The sequence shown here is derived from an EMBL/GenBank/DDBJ whole genome shotgun (WGS) entry which is preliminary data.</text>
</comment>
<evidence type="ECO:0000313" key="3">
    <source>
        <dbReference type="Proteomes" id="UP000559809"/>
    </source>
</evidence>
<organism evidence="2 3">
    <name type="scientific">Parapusillimonas granuli</name>
    <dbReference type="NCBI Taxonomy" id="380911"/>
    <lineage>
        <taxon>Bacteria</taxon>
        <taxon>Pseudomonadati</taxon>
        <taxon>Pseudomonadota</taxon>
        <taxon>Betaproteobacteria</taxon>
        <taxon>Burkholderiales</taxon>
        <taxon>Alcaligenaceae</taxon>
        <taxon>Parapusillimonas</taxon>
    </lineage>
</organism>
<gene>
    <name evidence="2" type="ORF">H0A72_19680</name>
</gene>
<accession>A0A853G5F5</accession>
<name>A0A853G5F5_9BURK</name>
<dbReference type="EMBL" id="JACCEM010000012">
    <property type="protein sequence ID" value="NYT51539.1"/>
    <property type="molecule type" value="Genomic_DNA"/>
</dbReference>
<sequence>MRRKGIWKEFTGWAGLEGQWLRRKHFSHETLAQIAERIRQSERDHTGELVVAVEAVTPAHVSGSEQRALEVFGRLRVWDTPLNTGVLLYLALDRHHIEIIADRGIAAPDDLWAQVCERLQAALREKQYAAGILAAVDDIEAILKTRSAPLPSGAGHVNDLPDEPVLL</sequence>